<organism evidence="11 12">
    <name type="scientific">Coptotermes formosanus</name>
    <name type="common">Formosan subterranean termite</name>
    <dbReference type="NCBI Taxonomy" id="36987"/>
    <lineage>
        <taxon>Eukaryota</taxon>
        <taxon>Metazoa</taxon>
        <taxon>Ecdysozoa</taxon>
        <taxon>Arthropoda</taxon>
        <taxon>Hexapoda</taxon>
        <taxon>Insecta</taxon>
        <taxon>Pterygota</taxon>
        <taxon>Neoptera</taxon>
        <taxon>Polyneoptera</taxon>
        <taxon>Dictyoptera</taxon>
        <taxon>Blattodea</taxon>
        <taxon>Blattoidea</taxon>
        <taxon>Termitoidae</taxon>
        <taxon>Rhinotermitidae</taxon>
        <taxon>Coptotermes</taxon>
    </lineage>
</organism>
<dbReference type="SUPFAM" id="SSF53850">
    <property type="entry name" value="Periplasmic binding protein-like II"/>
    <property type="match status" value="1"/>
</dbReference>
<dbReference type="OrthoDB" id="6614738at2759"/>
<dbReference type="GO" id="GO:0015276">
    <property type="term" value="F:ligand-gated monoatomic ion channel activity"/>
    <property type="evidence" value="ECO:0007669"/>
    <property type="project" value="InterPro"/>
</dbReference>
<evidence type="ECO:0000256" key="1">
    <source>
        <dbReference type="ARBA" id="ARBA00004651"/>
    </source>
</evidence>
<dbReference type="InterPro" id="IPR052192">
    <property type="entry name" value="Insect_Ionotropic_Sensory_Rcpt"/>
</dbReference>
<dbReference type="InParanoid" id="A0A6L2PNC8"/>
<evidence type="ECO:0000256" key="6">
    <source>
        <dbReference type="ARBA" id="ARBA00023136"/>
    </source>
</evidence>
<feature type="domain" description="Ionotropic glutamate receptor C-terminal" evidence="10">
    <location>
        <begin position="394"/>
        <end position="628"/>
    </location>
</feature>
<dbReference type="PANTHER" id="PTHR42643">
    <property type="entry name" value="IONOTROPIC RECEPTOR 20A-RELATED"/>
    <property type="match status" value="1"/>
</dbReference>
<evidence type="ECO:0000259" key="10">
    <source>
        <dbReference type="Pfam" id="PF00060"/>
    </source>
</evidence>
<proteinExistence type="inferred from homology"/>
<feature type="transmembrane region" description="Helical" evidence="9">
    <location>
        <begin position="1163"/>
        <end position="1183"/>
    </location>
</feature>
<evidence type="ECO:0000256" key="8">
    <source>
        <dbReference type="ARBA" id="ARBA00023180"/>
    </source>
</evidence>
<reference evidence="12" key="1">
    <citation type="submission" date="2020-01" db="EMBL/GenBank/DDBJ databases">
        <title>Draft genome sequence of the Termite Coptotermes fromosanus.</title>
        <authorList>
            <person name="Itakura S."/>
            <person name="Yosikawa Y."/>
            <person name="Umezawa K."/>
        </authorList>
    </citation>
    <scope>NUCLEOTIDE SEQUENCE [LARGE SCALE GENOMIC DNA]</scope>
</reference>
<dbReference type="EMBL" id="BLKM01011269">
    <property type="protein sequence ID" value="GFG32662.1"/>
    <property type="molecule type" value="Genomic_DNA"/>
</dbReference>
<feature type="transmembrane region" description="Helical" evidence="9">
    <location>
        <begin position="394"/>
        <end position="415"/>
    </location>
</feature>
<evidence type="ECO:0000256" key="2">
    <source>
        <dbReference type="ARBA" id="ARBA00008685"/>
    </source>
</evidence>
<comment type="similarity">
    <text evidence="2">Belongs to the glutamate-gated ion channel (TC 1.A.10.1) family.</text>
</comment>
<keyword evidence="5 9" id="KW-1133">Transmembrane helix</keyword>
<keyword evidence="3" id="KW-1003">Cell membrane</keyword>
<gene>
    <name evidence="11" type="ORF">Cfor_12765</name>
</gene>
<comment type="subcellular location">
    <subcellularLocation>
        <location evidence="1">Cell membrane</location>
        <topology evidence="1">Multi-pass membrane protein</topology>
    </subcellularLocation>
</comment>
<dbReference type="InterPro" id="IPR001320">
    <property type="entry name" value="Iontro_rcpt_C"/>
</dbReference>
<accession>A0A6L2PNC8</accession>
<dbReference type="Gene3D" id="3.40.190.10">
    <property type="entry name" value="Periplasmic binding protein-like II"/>
    <property type="match status" value="1"/>
</dbReference>
<evidence type="ECO:0000313" key="12">
    <source>
        <dbReference type="Proteomes" id="UP000502823"/>
    </source>
</evidence>
<protein>
    <recommendedName>
        <fullName evidence="10">Ionotropic glutamate receptor C-terminal domain-containing protein</fullName>
    </recommendedName>
</protein>
<dbReference type="PANTHER" id="PTHR42643:SF30">
    <property type="entry name" value="IONOTROPIC RECEPTOR 40A-RELATED"/>
    <property type="match status" value="1"/>
</dbReference>
<evidence type="ECO:0000313" key="11">
    <source>
        <dbReference type="EMBL" id="GFG32662.1"/>
    </source>
</evidence>
<keyword evidence="6 9" id="KW-0472">Membrane</keyword>
<evidence type="ECO:0000256" key="5">
    <source>
        <dbReference type="ARBA" id="ARBA00022989"/>
    </source>
</evidence>
<keyword evidence="8" id="KW-0325">Glycoprotein</keyword>
<dbReference type="AlphaFoldDB" id="A0A6L2PNC8"/>
<dbReference type="Pfam" id="PF00060">
    <property type="entry name" value="Lig_chan"/>
    <property type="match status" value="1"/>
</dbReference>
<evidence type="ECO:0000256" key="3">
    <source>
        <dbReference type="ARBA" id="ARBA00022475"/>
    </source>
</evidence>
<sequence length="1192" mass="137335">MNLVLLLVVCYTLAKPTILSSAPGWHLQHCILSISSRYFSARRTLVISTDEYTGVKAERISRNFTYNDSMPLDSFRSTNEELHKSESWKIVISNTFANRHAVVWHPQDKHGSYILLVPHGNNQEIHIVNSVEQQLKRLSCDPGWNPRARFVVAVANICRTCDAEKLSQKILEEMWKQKVVDVIILVPSNYVLENQDINHSGTGEKVVKKYPALGLYTWFPYRGPNQCSTVDKAVLLDMWLMRGEGRFFTNSFLFPKKINSNLHGCELRVSTTPTTFAVKSRRENFGSNTNITYEEGWEIRLIYVITETMNMKITFLPPAKNFRQTQDKFGNFTGYTADLIFDKADIAFGAIVRSSYSTSLMDASISYQQSKWDWYVPCPVKFPRWKSIFRVFSASLWLTLFLSTLLANFMIVFLAKFRNTEYKSFKRFVNAITDVWAVIIGISVSVMPRTTPVRLFFFSWICYSLAINTVFQAYLTTFLVDPGFEKSINTVEELVSSGIKYGFTPYPFDQLFNDETYLYSKKILDNRVHCSGVTVCLTWTSKYRNFSTISSKVIADYFYYQSYFSEDYGGCKSCTVKESTVIVTDVIMLLQKGSPLLDRVNEIIRRVSEGGIIEHWVHNCAEMREVMKAEANAQTTLADEFRDLNMKHMHSRYFNTKRALVIYADENTADISPKISLNISNSDSVPFDTFTSTYEELHKLESWNLLISNTFTNRQAVDWHPYDKHGRYILLLSRGNDEEIHIVNSVTQRLKQLSCDPGWNPRARFVIAVANICRTCDAEKLSQKILEEMWKQKVVDVIILVPSNYVLENQDINHSGTGEKVVKKYPALGLYTWFPYRGPNQCSTVDKAVLLDMWLMRGEGRFFTNSFLFPKKINSNLHGCELRVSTTPSTFHATKTTENSASNTIITYDDGWEIRLIHAITETINMKTKFLPPAKNFRQIQDKFGNFTVFLEKFRNTECKSFKRFVNAITDVWAVITGISVSVMPPYLTTFLVDPGFEKSINTVEELVSSRIKYGFIVSIFDQRFNDENDLYFKNILENRVACSDLRTCLTWTEKYRNFTMFSCNMVARNYTFQLSKECGDLQACTMKERTVIFINLVMLLQKGSPLLDRVNIITRVSEGSIFNQWVKNCPEMREINRSEANAATTLEDEFCDLNMKQMQSAFYILLFGQGLGFSSFLMELLYSKCILDGHF</sequence>
<feature type="transmembrane region" description="Helical" evidence="9">
    <location>
        <begin position="427"/>
        <end position="446"/>
    </location>
</feature>
<evidence type="ECO:0000256" key="7">
    <source>
        <dbReference type="ARBA" id="ARBA00023170"/>
    </source>
</evidence>
<keyword evidence="12" id="KW-1185">Reference proteome</keyword>
<dbReference type="Gene3D" id="1.10.287.70">
    <property type="match status" value="1"/>
</dbReference>
<evidence type="ECO:0000256" key="9">
    <source>
        <dbReference type="SAM" id="Phobius"/>
    </source>
</evidence>
<comment type="caution">
    <text evidence="11">The sequence shown here is derived from an EMBL/GenBank/DDBJ whole genome shotgun (WGS) entry which is preliminary data.</text>
</comment>
<dbReference type="GO" id="GO:0005886">
    <property type="term" value="C:plasma membrane"/>
    <property type="evidence" value="ECO:0007669"/>
    <property type="project" value="UniProtKB-SubCell"/>
</dbReference>
<keyword evidence="4 9" id="KW-0812">Transmembrane</keyword>
<evidence type="ECO:0000256" key="4">
    <source>
        <dbReference type="ARBA" id="ARBA00022692"/>
    </source>
</evidence>
<dbReference type="Proteomes" id="UP000502823">
    <property type="component" value="Unassembled WGS sequence"/>
</dbReference>
<name>A0A6L2PNC8_COPFO</name>
<keyword evidence="7" id="KW-0675">Receptor</keyword>
<dbReference type="GO" id="GO:0050906">
    <property type="term" value="P:detection of stimulus involved in sensory perception"/>
    <property type="evidence" value="ECO:0007669"/>
    <property type="project" value="UniProtKB-ARBA"/>
</dbReference>